<reference evidence="2 3" key="1">
    <citation type="submission" date="2019-03" db="EMBL/GenBank/DDBJ databases">
        <title>Genomic Encyclopedia of Type Strains, Phase IV (KMG-IV): sequencing the most valuable type-strain genomes for metagenomic binning, comparative biology and taxonomic classification.</title>
        <authorList>
            <person name="Goeker M."/>
        </authorList>
    </citation>
    <scope>NUCLEOTIDE SEQUENCE [LARGE SCALE GENOMIC DNA]</scope>
    <source>
        <strain evidence="2 3">DSM 25894</strain>
    </source>
</reference>
<proteinExistence type="predicted"/>
<gene>
    <name evidence="2" type="ORF">EDD68_11086</name>
</gene>
<name>A0A4V6NZZ0_9BACI</name>
<dbReference type="AlphaFoldDB" id="A0A4V6NZZ0"/>
<organism evidence="2 3">
    <name type="scientific">Melghiribacillus thermohalophilus</name>
    <dbReference type="NCBI Taxonomy" id="1324956"/>
    <lineage>
        <taxon>Bacteria</taxon>
        <taxon>Bacillati</taxon>
        <taxon>Bacillota</taxon>
        <taxon>Bacilli</taxon>
        <taxon>Bacillales</taxon>
        <taxon>Bacillaceae</taxon>
        <taxon>Melghiribacillus</taxon>
    </lineage>
</organism>
<dbReference type="Pfam" id="PF12102">
    <property type="entry name" value="MrcB_N"/>
    <property type="match status" value="1"/>
</dbReference>
<dbReference type="InterPro" id="IPR021961">
    <property type="entry name" value="McrB_DNA-bd"/>
</dbReference>
<protein>
    <submittedName>
        <fullName evidence="2">Uncharacterized protein DUF3578</fullName>
    </submittedName>
</protein>
<accession>A0A4V6NZZ0</accession>
<dbReference type="EMBL" id="SMAN01000010">
    <property type="protein sequence ID" value="TCT21782.1"/>
    <property type="molecule type" value="Genomic_DNA"/>
</dbReference>
<evidence type="ECO:0000313" key="2">
    <source>
        <dbReference type="EMBL" id="TCT21782.1"/>
    </source>
</evidence>
<evidence type="ECO:0000259" key="1">
    <source>
        <dbReference type="Pfam" id="PF12102"/>
    </source>
</evidence>
<feature type="domain" description="Type IV methyl-directed restriction enzyme EcoKMcrB subunit DNA-binding" evidence="1">
    <location>
        <begin position="10"/>
        <end position="171"/>
    </location>
</feature>
<sequence length="171" mass="19793">MSNLRELLLQVMNEYGNAITERFAEHPLGTLVRSEIPEKIFKVADVDRDRYVVKGSVGQGNWAKVPWIAIMNKEVTTTTQEGFYLVYLFREDMSKVFLTLAQGVTKTDRDEMERINEDIRAKLDIDEPQIHKNNDYVLGESDKAKKYQESTALFIEYERNHMPSDGQLISD</sequence>
<keyword evidence="3" id="KW-1185">Reference proteome</keyword>
<dbReference type="Proteomes" id="UP000294650">
    <property type="component" value="Unassembled WGS sequence"/>
</dbReference>
<evidence type="ECO:0000313" key="3">
    <source>
        <dbReference type="Proteomes" id="UP000294650"/>
    </source>
</evidence>
<comment type="caution">
    <text evidence="2">The sequence shown here is derived from an EMBL/GenBank/DDBJ whole genome shotgun (WGS) entry which is preliminary data.</text>
</comment>
<dbReference type="Gene3D" id="3.30.920.90">
    <property type="match status" value="1"/>
</dbReference>